<evidence type="ECO:0000256" key="1">
    <source>
        <dbReference type="ARBA" id="ARBA00023125"/>
    </source>
</evidence>
<feature type="domain" description="HMG box" evidence="5">
    <location>
        <begin position="18"/>
        <end position="86"/>
    </location>
</feature>
<dbReference type="GO" id="GO:0000978">
    <property type="term" value="F:RNA polymerase II cis-regulatory region sequence-specific DNA binding"/>
    <property type="evidence" value="ECO:0007669"/>
    <property type="project" value="TreeGrafter"/>
</dbReference>
<dbReference type="GO" id="GO:0005634">
    <property type="term" value="C:nucleus"/>
    <property type="evidence" value="ECO:0007669"/>
    <property type="project" value="UniProtKB-UniRule"/>
</dbReference>
<accession>A0A9P5NKA3</accession>
<dbReference type="SMART" id="SM00398">
    <property type="entry name" value="HMG"/>
    <property type="match status" value="1"/>
</dbReference>
<keyword evidence="7" id="KW-1185">Reference proteome</keyword>
<feature type="DNA-binding region" description="HMG box" evidence="3">
    <location>
        <begin position="18"/>
        <end position="86"/>
    </location>
</feature>
<feature type="compositionally biased region" description="Polar residues" evidence="4">
    <location>
        <begin position="150"/>
        <end position="161"/>
    </location>
</feature>
<keyword evidence="2" id="KW-0804">Transcription</keyword>
<protein>
    <recommendedName>
        <fullName evidence="5">HMG box domain-containing protein</fullName>
    </recommendedName>
</protein>
<dbReference type="AlphaFoldDB" id="A0A9P5NKA3"/>
<dbReference type="PANTHER" id="PTHR10270">
    <property type="entry name" value="SOX TRANSCRIPTION FACTOR"/>
    <property type="match status" value="1"/>
</dbReference>
<sequence>MQALIQQLVSKLKKDGEPPRPLNCFMLYRHVTVDRNPERFAGQQASRNSEIIGKMWKELDEAEKQVWEDYSKQAKELHEQLYPYYVYQPKKKKPKAKKSEAVPRKLKPSSSPSAKATVLKSPTSRALPKPPRSRPLAKSSRPPVIRKSLSKTPLSTPSGSFDSLPGLSDGSSVTDYNSPASHPSSFSQTLVPIFVPPEVAERYRRYKTLQVPGAPMPQNNNYYPPIHTLPGPSQQHDYYNSPVSPLVIPPDLGNIDPTLTGHNASSIQAAYTDARSAMLGNHNVKQGQEFNDVLYTNILDSYGSDPSGASSQASFSLEDYLNTDCIVPSELMNGTGQSW</sequence>
<dbReference type="GO" id="GO:0001228">
    <property type="term" value="F:DNA-binding transcription activator activity, RNA polymerase II-specific"/>
    <property type="evidence" value="ECO:0007669"/>
    <property type="project" value="TreeGrafter"/>
</dbReference>
<dbReference type="InterPro" id="IPR009071">
    <property type="entry name" value="HMG_box_dom"/>
</dbReference>
<dbReference type="Proteomes" id="UP000724874">
    <property type="component" value="Unassembled WGS sequence"/>
</dbReference>
<proteinExistence type="predicted"/>
<keyword evidence="1 3" id="KW-0238">DNA-binding</keyword>
<dbReference type="InterPro" id="IPR050140">
    <property type="entry name" value="SRY-related_HMG-box_TF-like"/>
</dbReference>
<dbReference type="Pfam" id="PF00505">
    <property type="entry name" value="HMG_box"/>
    <property type="match status" value="1"/>
</dbReference>
<dbReference type="CDD" id="cd01389">
    <property type="entry name" value="HMG-box_ROX1-like"/>
    <property type="match status" value="1"/>
</dbReference>
<reference evidence="6" key="1">
    <citation type="submission" date="2020-11" db="EMBL/GenBank/DDBJ databases">
        <authorList>
            <consortium name="DOE Joint Genome Institute"/>
            <person name="Ahrendt S."/>
            <person name="Riley R."/>
            <person name="Andreopoulos W."/>
            <person name="LaButti K."/>
            <person name="Pangilinan J."/>
            <person name="Ruiz-duenas F.J."/>
            <person name="Barrasa J.M."/>
            <person name="Sanchez-Garcia M."/>
            <person name="Camarero S."/>
            <person name="Miyauchi S."/>
            <person name="Serrano A."/>
            <person name="Linde D."/>
            <person name="Babiker R."/>
            <person name="Drula E."/>
            <person name="Ayuso-Fernandez I."/>
            <person name="Pacheco R."/>
            <person name="Padilla G."/>
            <person name="Ferreira P."/>
            <person name="Barriuso J."/>
            <person name="Kellner H."/>
            <person name="Castanera R."/>
            <person name="Alfaro M."/>
            <person name="Ramirez L."/>
            <person name="Pisabarro A.G."/>
            <person name="Kuo A."/>
            <person name="Tritt A."/>
            <person name="Lipzen A."/>
            <person name="He G."/>
            <person name="Yan M."/>
            <person name="Ng V."/>
            <person name="Cullen D."/>
            <person name="Martin F."/>
            <person name="Rosso M.-N."/>
            <person name="Henrissat B."/>
            <person name="Hibbett D."/>
            <person name="Martinez A.T."/>
            <person name="Grigoriev I.V."/>
        </authorList>
    </citation>
    <scope>NUCLEOTIDE SEQUENCE</scope>
    <source>
        <strain evidence="6">AH 44721</strain>
    </source>
</reference>
<evidence type="ECO:0000256" key="2">
    <source>
        <dbReference type="ARBA" id="ARBA00023163"/>
    </source>
</evidence>
<dbReference type="PANTHER" id="PTHR10270:SF161">
    <property type="entry name" value="SEX-DETERMINING REGION Y PROTEIN"/>
    <property type="match status" value="1"/>
</dbReference>
<dbReference type="OrthoDB" id="6247875at2759"/>
<evidence type="ECO:0000313" key="6">
    <source>
        <dbReference type="EMBL" id="KAF8892315.1"/>
    </source>
</evidence>
<evidence type="ECO:0000256" key="4">
    <source>
        <dbReference type="SAM" id="MobiDB-lite"/>
    </source>
</evidence>
<evidence type="ECO:0000259" key="5">
    <source>
        <dbReference type="PROSITE" id="PS50118"/>
    </source>
</evidence>
<evidence type="ECO:0000313" key="7">
    <source>
        <dbReference type="Proteomes" id="UP000724874"/>
    </source>
</evidence>
<keyword evidence="3" id="KW-0539">Nucleus</keyword>
<dbReference type="InterPro" id="IPR036910">
    <property type="entry name" value="HMG_box_dom_sf"/>
</dbReference>
<feature type="region of interest" description="Disordered" evidence="4">
    <location>
        <begin position="93"/>
        <end position="166"/>
    </location>
</feature>
<gene>
    <name evidence="6" type="ORF">CPB84DRAFT_1783672</name>
</gene>
<comment type="caution">
    <text evidence="6">The sequence shown here is derived from an EMBL/GenBank/DDBJ whole genome shotgun (WGS) entry which is preliminary data.</text>
</comment>
<name>A0A9P5NKA3_GYMJU</name>
<organism evidence="6 7">
    <name type="scientific">Gymnopilus junonius</name>
    <name type="common">Spectacular rustgill mushroom</name>
    <name type="synonym">Gymnopilus spectabilis subsp. junonius</name>
    <dbReference type="NCBI Taxonomy" id="109634"/>
    <lineage>
        <taxon>Eukaryota</taxon>
        <taxon>Fungi</taxon>
        <taxon>Dikarya</taxon>
        <taxon>Basidiomycota</taxon>
        <taxon>Agaricomycotina</taxon>
        <taxon>Agaricomycetes</taxon>
        <taxon>Agaricomycetidae</taxon>
        <taxon>Agaricales</taxon>
        <taxon>Agaricineae</taxon>
        <taxon>Hymenogastraceae</taxon>
        <taxon>Gymnopilus</taxon>
    </lineage>
</organism>
<dbReference type="SUPFAM" id="SSF47095">
    <property type="entry name" value="HMG-box"/>
    <property type="match status" value="1"/>
</dbReference>
<dbReference type="GO" id="GO:0030154">
    <property type="term" value="P:cell differentiation"/>
    <property type="evidence" value="ECO:0007669"/>
    <property type="project" value="TreeGrafter"/>
</dbReference>
<dbReference type="EMBL" id="JADNYJ010000069">
    <property type="protein sequence ID" value="KAF8892315.1"/>
    <property type="molecule type" value="Genomic_DNA"/>
</dbReference>
<dbReference type="PROSITE" id="PS50118">
    <property type="entry name" value="HMG_BOX_2"/>
    <property type="match status" value="1"/>
</dbReference>
<dbReference type="Gene3D" id="1.10.30.10">
    <property type="entry name" value="High mobility group box domain"/>
    <property type="match status" value="1"/>
</dbReference>
<evidence type="ECO:0000256" key="3">
    <source>
        <dbReference type="PROSITE-ProRule" id="PRU00267"/>
    </source>
</evidence>